<dbReference type="EMBL" id="HBIM01015177">
    <property type="protein sequence ID" value="CAE0414804.1"/>
    <property type="molecule type" value="Transcribed_RNA"/>
</dbReference>
<evidence type="ECO:0000313" key="3">
    <source>
        <dbReference type="EMBL" id="CAE0414804.1"/>
    </source>
</evidence>
<dbReference type="PANTHER" id="PTHR34123">
    <property type="entry name" value="OS04G0578200 PROTEIN"/>
    <property type="match status" value="1"/>
</dbReference>
<feature type="signal peptide" evidence="2">
    <location>
        <begin position="1"/>
        <end position="22"/>
    </location>
</feature>
<organism evidence="3">
    <name type="scientific">Amphora coffeiformis</name>
    <dbReference type="NCBI Taxonomy" id="265554"/>
    <lineage>
        <taxon>Eukaryota</taxon>
        <taxon>Sar</taxon>
        <taxon>Stramenopiles</taxon>
        <taxon>Ochrophyta</taxon>
        <taxon>Bacillariophyta</taxon>
        <taxon>Bacillariophyceae</taxon>
        <taxon>Bacillariophycidae</taxon>
        <taxon>Thalassiophysales</taxon>
        <taxon>Catenulaceae</taxon>
        <taxon>Amphora</taxon>
    </lineage>
</organism>
<feature type="chain" id="PRO_5031426457" evidence="2">
    <location>
        <begin position="23"/>
        <end position="430"/>
    </location>
</feature>
<evidence type="ECO:0000256" key="2">
    <source>
        <dbReference type="SAM" id="SignalP"/>
    </source>
</evidence>
<evidence type="ECO:0000256" key="1">
    <source>
        <dbReference type="SAM" id="MobiDB-lite"/>
    </source>
</evidence>
<dbReference type="PANTHER" id="PTHR34123:SF1">
    <property type="entry name" value="OS04G0578200 PROTEIN"/>
    <property type="match status" value="1"/>
</dbReference>
<feature type="compositionally biased region" description="Low complexity" evidence="1">
    <location>
        <begin position="37"/>
        <end position="57"/>
    </location>
</feature>
<keyword evidence="2" id="KW-0732">Signal</keyword>
<protein>
    <submittedName>
        <fullName evidence="3">Uncharacterized protein</fullName>
    </submittedName>
</protein>
<proteinExistence type="predicted"/>
<name>A0A7S3P9H3_9STRA</name>
<gene>
    <name evidence="3" type="ORF">ACOF00016_LOCUS11991</name>
</gene>
<accession>A0A7S3P9H3</accession>
<reference evidence="3" key="1">
    <citation type="submission" date="2021-01" db="EMBL/GenBank/DDBJ databases">
        <authorList>
            <person name="Corre E."/>
            <person name="Pelletier E."/>
            <person name="Niang G."/>
            <person name="Scheremetjew M."/>
            <person name="Finn R."/>
            <person name="Kale V."/>
            <person name="Holt S."/>
            <person name="Cochrane G."/>
            <person name="Meng A."/>
            <person name="Brown T."/>
            <person name="Cohen L."/>
        </authorList>
    </citation>
    <scope>NUCLEOTIDE SEQUENCE</scope>
    <source>
        <strain evidence="3">CCMP127</strain>
    </source>
</reference>
<sequence length="430" mass="48128">MTSSTRWVLILLTAALSGAVQGFSPAGQNAKFRSVMTTTTTTGSSSSSILNNNNGNNAPKTRLHVTHVVREPEEVVEAGTSVVRRELAVARHPDPLSQIDFDTPKSRERLSLSRLAQRLDQELYEKEWFVTGHVNPKYFHSDFSYQDADVEIFSLEEYARDVYNLFDQSCSRAEVLETKVAQDRAQTITCTWRCSGRANLLWGIDIKPFMVTTNWQVDKATGLIYRQVDEYSLPQWDLLVSAFFPFLNGILTAEPAPPVPPRRRPSPAAAAAATVPRSPFLAWAAKSGFETYFSRPKRQQPDTGSPLDDFVEFLAEDKNHFFDWMPPVIGHNNGGGLVGVDEKKLVTPDHLPTIKAPTLWDRMQAYAPNDATLLENLTEATRRTESRRSRRYYVAWEDPKAAKNTQGEPIATALKEEGKEEAVADPVLSP</sequence>
<feature type="region of interest" description="Disordered" evidence="1">
    <location>
        <begin position="37"/>
        <end position="59"/>
    </location>
</feature>
<dbReference type="AlphaFoldDB" id="A0A7S3P9H3"/>